<evidence type="ECO:0000259" key="7">
    <source>
        <dbReference type="Pfam" id="PF20684"/>
    </source>
</evidence>
<accession>A0A9P4LLI6</accession>
<proteinExistence type="inferred from homology"/>
<feature type="transmembrane region" description="Helical" evidence="6">
    <location>
        <begin position="125"/>
        <end position="149"/>
    </location>
</feature>
<keyword evidence="4 6" id="KW-0472">Membrane</keyword>
<evidence type="ECO:0000256" key="6">
    <source>
        <dbReference type="SAM" id="Phobius"/>
    </source>
</evidence>
<evidence type="ECO:0000256" key="3">
    <source>
        <dbReference type="ARBA" id="ARBA00022989"/>
    </source>
</evidence>
<dbReference type="GO" id="GO:0016020">
    <property type="term" value="C:membrane"/>
    <property type="evidence" value="ECO:0007669"/>
    <property type="project" value="UniProtKB-SubCell"/>
</dbReference>
<evidence type="ECO:0000256" key="2">
    <source>
        <dbReference type="ARBA" id="ARBA00022692"/>
    </source>
</evidence>
<feature type="transmembrane region" description="Helical" evidence="6">
    <location>
        <begin position="42"/>
        <end position="62"/>
    </location>
</feature>
<protein>
    <recommendedName>
        <fullName evidence="7">Rhodopsin domain-containing protein</fullName>
    </recommendedName>
</protein>
<evidence type="ECO:0000256" key="1">
    <source>
        <dbReference type="ARBA" id="ARBA00004141"/>
    </source>
</evidence>
<feature type="transmembrane region" description="Helical" evidence="6">
    <location>
        <begin position="213"/>
        <end position="237"/>
    </location>
</feature>
<evidence type="ECO:0000313" key="9">
    <source>
        <dbReference type="Proteomes" id="UP000799777"/>
    </source>
</evidence>
<feature type="transmembrane region" description="Helical" evidence="6">
    <location>
        <begin position="180"/>
        <end position="201"/>
    </location>
</feature>
<evidence type="ECO:0000256" key="5">
    <source>
        <dbReference type="ARBA" id="ARBA00038359"/>
    </source>
</evidence>
<keyword evidence="3 6" id="KW-1133">Transmembrane helix</keyword>
<dbReference type="InterPro" id="IPR049326">
    <property type="entry name" value="Rhodopsin_dom_fungi"/>
</dbReference>
<evidence type="ECO:0000256" key="4">
    <source>
        <dbReference type="ARBA" id="ARBA00023136"/>
    </source>
</evidence>
<dbReference type="AlphaFoldDB" id="A0A9P4LLI6"/>
<keyword evidence="9" id="KW-1185">Reference proteome</keyword>
<dbReference type="PANTHER" id="PTHR33048">
    <property type="entry name" value="PTH11-LIKE INTEGRAL MEMBRANE PROTEIN (AFU_ORTHOLOGUE AFUA_5G11245)"/>
    <property type="match status" value="1"/>
</dbReference>
<keyword evidence="2 6" id="KW-0812">Transmembrane</keyword>
<feature type="domain" description="Rhodopsin" evidence="7">
    <location>
        <begin position="25"/>
        <end position="275"/>
    </location>
</feature>
<gene>
    <name evidence="8" type="ORF">EK21DRAFT_114237</name>
</gene>
<dbReference type="Pfam" id="PF20684">
    <property type="entry name" value="Fung_rhodopsin"/>
    <property type="match status" value="1"/>
</dbReference>
<reference evidence="8" key="1">
    <citation type="journal article" date="2020" name="Stud. Mycol.">
        <title>101 Dothideomycetes genomes: a test case for predicting lifestyles and emergence of pathogens.</title>
        <authorList>
            <person name="Haridas S."/>
            <person name="Albert R."/>
            <person name="Binder M."/>
            <person name="Bloem J."/>
            <person name="Labutti K."/>
            <person name="Salamov A."/>
            <person name="Andreopoulos B."/>
            <person name="Baker S."/>
            <person name="Barry K."/>
            <person name="Bills G."/>
            <person name="Bluhm B."/>
            <person name="Cannon C."/>
            <person name="Castanera R."/>
            <person name="Culley D."/>
            <person name="Daum C."/>
            <person name="Ezra D."/>
            <person name="Gonzalez J."/>
            <person name="Henrissat B."/>
            <person name="Kuo A."/>
            <person name="Liang C."/>
            <person name="Lipzen A."/>
            <person name="Lutzoni F."/>
            <person name="Magnuson J."/>
            <person name="Mondo S."/>
            <person name="Nolan M."/>
            <person name="Ohm R."/>
            <person name="Pangilinan J."/>
            <person name="Park H.-J."/>
            <person name="Ramirez L."/>
            <person name="Alfaro M."/>
            <person name="Sun H."/>
            <person name="Tritt A."/>
            <person name="Yoshinaga Y."/>
            <person name="Zwiers L.-H."/>
            <person name="Turgeon B."/>
            <person name="Goodwin S."/>
            <person name="Spatafora J."/>
            <person name="Crous P."/>
            <person name="Grigoriev I."/>
        </authorList>
    </citation>
    <scope>NUCLEOTIDE SEQUENCE</scope>
    <source>
        <strain evidence="8">CBS 110217</strain>
    </source>
</reference>
<dbReference type="InterPro" id="IPR052337">
    <property type="entry name" value="SAT4-like"/>
</dbReference>
<feature type="transmembrane region" description="Helical" evidence="6">
    <location>
        <begin position="95"/>
        <end position="113"/>
    </location>
</feature>
<dbReference type="EMBL" id="ML978218">
    <property type="protein sequence ID" value="KAF2028034.1"/>
    <property type="molecule type" value="Genomic_DNA"/>
</dbReference>
<comment type="similarity">
    <text evidence="5">Belongs to the SAT4 family.</text>
</comment>
<sequence length="359" mass="40187">MAIHARLSVALAFALTSLSTVVVALRFYSRHFLVGKLTASDWVMLLALIAAWESVVVNWFMIHFLDYSRVHDRGTFAIVATGSLLWMWIYRISYILDLCLIKTSILLFYKYIASSRKSFHYLVQALLAIILLGSASMIVASVFTCYPVSDAWSFTVFEGGFYGIHATQCYNPIPFWLANATYNLVTDVMIWILPIVFFLNLKTMKLRRRLELVGIFSVGIMAIVASAARLRVMVLWLSDFIKGEDTSNLMIWSQVEQNVGIIAGSIPFLRPIFRKALLKARSTEQPSPSPAVCLIGDGTPDAQVMARTPIIPSPSPTFDGSREFRMPPSNLPPIEPARTQCSWGSTAWDGSQVRQVLNT</sequence>
<organism evidence="8 9">
    <name type="scientific">Setomelanomma holmii</name>
    <dbReference type="NCBI Taxonomy" id="210430"/>
    <lineage>
        <taxon>Eukaryota</taxon>
        <taxon>Fungi</taxon>
        <taxon>Dikarya</taxon>
        <taxon>Ascomycota</taxon>
        <taxon>Pezizomycotina</taxon>
        <taxon>Dothideomycetes</taxon>
        <taxon>Pleosporomycetidae</taxon>
        <taxon>Pleosporales</taxon>
        <taxon>Pleosporineae</taxon>
        <taxon>Phaeosphaeriaceae</taxon>
        <taxon>Setomelanomma</taxon>
    </lineage>
</organism>
<comment type="subcellular location">
    <subcellularLocation>
        <location evidence="1">Membrane</location>
        <topology evidence="1">Multi-pass membrane protein</topology>
    </subcellularLocation>
</comment>
<evidence type="ECO:0000313" key="8">
    <source>
        <dbReference type="EMBL" id="KAF2028034.1"/>
    </source>
</evidence>
<name>A0A9P4LLI6_9PLEO</name>
<dbReference type="OrthoDB" id="3934549at2759"/>
<dbReference type="PANTHER" id="PTHR33048:SF124">
    <property type="entry name" value="INTEGRAL MEMBRANE PROTEIN"/>
    <property type="match status" value="1"/>
</dbReference>
<comment type="caution">
    <text evidence="8">The sequence shown here is derived from an EMBL/GenBank/DDBJ whole genome shotgun (WGS) entry which is preliminary data.</text>
</comment>
<dbReference type="Proteomes" id="UP000799777">
    <property type="component" value="Unassembled WGS sequence"/>
</dbReference>